<dbReference type="EMBL" id="AZJI01000004">
    <property type="protein sequence ID" value="ETD24114.1"/>
    <property type="molecule type" value="Genomic_DNA"/>
</dbReference>
<comment type="caution">
    <text evidence="3">The sequence shown here is derived from an EMBL/GenBank/DDBJ whole genome shotgun (WGS) entry which is preliminary data.</text>
</comment>
<feature type="region of interest" description="Disordered" evidence="1">
    <location>
        <begin position="92"/>
        <end position="127"/>
    </location>
</feature>
<dbReference type="HOGENOM" id="CLU_1000287_0_0_7"/>
<evidence type="ECO:0000313" key="3">
    <source>
        <dbReference type="EMBL" id="ETD24114.1"/>
    </source>
</evidence>
<keyword evidence="4" id="KW-1185">Reference proteome</keyword>
<organism evidence="3 4">
    <name type="scientific">Helicobacter macacae MIT 99-5501</name>
    <dbReference type="NCBI Taxonomy" id="1357400"/>
    <lineage>
        <taxon>Bacteria</taxon>
        <taxon>Pseudomonadati</taxon>
        <taxon>Campylobacterota</taxon>
        <taxon>Epsilonproteobacteria</taxon>
        <taxon>Campylobacterales</taxon>
        <taxon>Helicobacteraceae</taxon>
        <taxon>Helicobacter</taxon>
    </lineage>
</organism>
<dbReference type="RefSeq" id="WP_023927585.1">
    <property type="nucleotide sequence ID" value="NZ_KI669454.1"/>
</dbReference>
<keyword evidence="2" id="KW-1133">Transmembrane helix</keyword>
<sequence length="278" mass="30709">MAMKNLQTKLAKQSYQTSQKTSYTNQTKLMLTIVFVSVFGLSGCFGYKALPSVKNPPENPTPQKCPKVQQIVIGLLDDTPCEDCAQKDGIKELEKPLSTKDSKKSKKPAQESNTDESSQSEPNPTNNELEITQDEAEQALLAGLNDLCQELEEMYVVSLRYGSDLAESTSKGTFVATSIKQASVKLELEFIPDFFNGERKRFSARANAQMEIKSKKVLEIGKRVSIEPKDKAYLVRKAMDSAIKEISKGIKRANASSQNPSSSPTKATTKRANKKKAK</sequence>
<evidence type="ECO:0000313" key="4">
    <source>
        <dbReference type="Proteomes" id="UP000018731"/>
    </source>
</evidence>
<feature type="compositionally biased region" description="Polar residues" evidence="1">
    <location>
        <begin position="110"/>
        <end position="127"/>
    </location>
</feature>
<gene>
    <name evidence="3" type="ORF">HMPREF2086_00861</name>
</gene>
<feature type="compositionally biased region" description="Basic and acidic residues" evidence="1">
    <location>
        <begin position="92"/>
        <end position="102"/>
    </location>
</feature>
<feature type="transmembrane region" description="Helical" evidence="2">
    <location>
        <begin position="29"/>
        <end position="50"/>
    </location>
</feature>
<keyword evidence="2" id="KW-0472">Membrane</keyword>
<dbReference type="AlphaFoldDB" id="V8C9S6"/>
<keyword evidence="2" id="KW-0812">Transmembrane</keyword>
<accession>V8C9S6</accession>
<feature type="region of interest" description="Disordered" evidence="1">
    <location>
        <begin position="250"/>
        <end position="278"/>
    </location>
</feature>
<protein>
    <submittedName>
        <fullName evidence="3">Uncharacterized protein</fullName>
    </submittedName>
</protein>
<reference evidence="3 4" key="1">
    <citation type="journal article" date="2014" name="Genome Announc.">
        <title>Draft genome sequences of six enterohepatic helicobacter species isolated from humans and one from rhesus macaques.</title>
        <authorList>
            <person name="Shen Z."/>
            <person name="Sheh A."/>
            <person name="Young S.K."/>
            <person name="Abouelliel A."/>
            <person name="Ward D.V."/>
            <person name="Earl A.M."/>
            <person name="Fox J.G."/>
        </authorList>
    </citation>
    <scope>NUCLEOTIDE SEQUENCE [LARGE SCALE GENOMIC DNA]</scope>
    <source>
        <strain evidence="3 4">MIT 99-5501</strain>
    </source>
</reference>
<name>V8C9S6_9HELI</name>
<proteinExistence type="predicted"/>
<feature type="compositionally biased region" description="Low complexity" evidence="1">
    <location>
        <begin position="253"/>
        <end position="267"/>
    </location>
</feature>
<feature type="compositionally biased region" description="Basic residues" evidence="1">
    <location>
        <begin position="268"/>
        <end position="278"/>
    </location>
</feature>
<dbReference type="PATRIC" id="fig|1357400.3.peg.1191"/>
<dbReference type="STRING" id="1357400.HMPREF2086_00861"/>
<evidence type="ECO:0000256" key="1">
    <source>
        <dbReference type="SAM" id="MobiDB-lite"/>
    </source>
</evidence>
<evidence type="ECO:0000256" key="2">
    <source>
        <dbReference type="SAM" id="Phobius"/>
    </source>
</evidence>
<dbReference type="Proteomes" id="UP000018731">
    <property type="component" value="Unassembled WGS sequence"/>
</dbReference>